<keyword evidence="3" id="KW-1185">Reference proteome</keyword>
<dbReference type="InterPro" id="IPR032629">
    <property type="entry name" value="DCB_dom"/>
</dbReference>
<organism evidence="2 3">
    <name type="scientific">Lates japonicus</name>
    <name type="common">Japanese lates</name>
    <dbReference type="NCBI Taxonomy" id="270547"/>
    <lineage>
        <taxon>Eukaryota</taxon>
        <taxon>Metazoa</taxon>
        <taxon>Chordata</taxon>
        <taxon>Craniata</taxon>
        <taxon>Vertebrata</taxon>
        <taxon>Euteleostomi</taxon>
        <taxon>Actinopterygii</taxon>
        <taxon>Neopterygii</taxon>
        <taxon>Teleostei</taxon>
        <taxon>Neoteleostei</taxon>
        <taxon>Acanthomorphata</taxon>
        <taxon>Carangaria</taxon>
        <taxon>Carangaria incertae sedis</taxon>
        <taxon>Centropomidae</taxon>
        <taxon>Lates</taxon>
    </lineage>
</organism>
<dbReference type="AlphaFoldDB" id="A0AAD3RII8"/>
<evidence type="ECO:0000313" key="2">
    <source>
        <dbReference type="EMBL" id="GLD69225.1"/>
    </source>
</evidence>
<evidence type="ECO:0000313" key="3">
    <source>
        <dbReference type="Proteomes" id="UP001279410"/>
    </source>
</evidence>
<gene>
    <name evidence="2" type="ORF">AKAME5_002053800</name>
</gene>
<dbReference type="EMBL" id="BRZM01000189">
    <property type="protein sequence ID" value="GLD69225.1"/>
    <property type="molecule type" value="Genomic_DNA"/>
</dbReference>
<comment type="caution">
    <text evidence="2">The sequence shown here is derived from an EMBL/GenBank/DDBJ whole genome shotgun (WGS) entry which is preliminary data.</text>
</comment>
<dbReference type="Proteomes" id="UP001279410">
    <property type="component" value="Unassembled WGS sequence"/>
</dbReference>
<name>A0AAD3RII8_LATJO</name>
<protein>
    <submittedName>
        <fullName evidence="2">Brefeldin A-inhibited guanine nucleotide-exchange protein 3</fullName>
    </submittedName>
</protein>
<proteinExistence type="predicted"/>
<sequence length="156" mass="17608">MEEILRKLQKDASGHKHKGIRDACVYACVLQHLEVPTTINVQASQCQCILDFLQERKEEERCLLPLQMALESKNTKLGQTALTGMQKLLCEDRFVGGVGVEVEVLEKQLLSQMLEAIRITPSLHEDLQVEVMKVLLCITYSPNFDINGDSILRIAE</sequence>
<reference evidence="2" key="1">
    <citation type="submission" date="2022-08" db="EMBL/GenBank/DDBJ databases">
        <title>Genome sequencing of akame (Lates japonicus).</title>
        <authorList>
            <person name="Hashiguchi Y."/>
            <person name="Takahashi H."/>
        </authorList>
    </citation>
    <scope>NUCLEOTIDE SEQUENCE</scope>
    <source>
        <strain evidence="2">Kochi</strain>
    </source>
</reference>
<feature type="domain" description="Mon2/Sec7/BIG1-like dimerisation and cyclophilin-binding" evidence="1">
    <location>
        <begin position="13"/>
        <end position="153"/>
    </location>
</feature>
<feature type="non-terminal residue" evidence="2">
    <location>
        <position position="156"/>
    </location>
</feature>
<accession>A0AAD3RII8</accession>
<evidence type="ECO:0000259" key="1">
    <source>
        <dbReference type="Pfam" id="PF16213"/>
    </source>
</evidence>
<dbReference type="Pfam" id="PF16213">
    <property type="entry name" value="DCB"/>
    <property type="match status" value="1"/>
</dbReference>